<dbReference type="Gene3D" id="3.20.20.140">
    <property type="entry name" value="Metal-dependent hydrolases"/>
    <property type="match status" value="1"/>
</dbReference>
<dbReference type="AlphaFoldDB" id="X1IXA4"/>
<dbReference type="EMBL" id="BARU01042568">
    <property type="protein sequence ID" value="GAH86357.1"/>
    <property type="molecule type" value="Genomic_DNA"/>
</dbReference>
<name>X1IXA4_9ZZZZ</name>
<gene>
    <name evidence="1" type="ORF">S03H2_65382</name>
</gene>
<dbReference type="InterPro" id="IPR016195">
    <property type="entry name" value="Pol/histidinol_Pase-like"/>
</dbReference>
<protein>
    <recommendedName>
        <fullName evidence="2">PHP domain-containing protein</fullName>
    </recommendedName>
</protein>
<feature type="non-terminal residue" evidence="1">
    <location>
        <position position="1"/>
    </location>
</feature>
<proteinExistence type="predicted"/>
<reference evidence="1" key="1">
    <citation type="journal article" date="2014" name="Front. Microbiol.">
        <title>High frequency of phylogenetically diverse reductive dehalogenase-homologous genes in deep subseafloor sedimentary metagenomes.</title>
        <authorList>
            <person name="Kawai M."/>
            <person name="Futagami T."/>
            <person name="Toyoda A."/>
            <person name="Takaki Y."/>
            <person name="Nishi S."/>
            <person name="Hori S."/>
            <person name="Arai W."/>
            <person name="Tsubouchi T."/>
            <person name="Morono Y."/>
            <person name="Uchiyama I."/>
            <person name="Ito T."/>
            <person name="Fujiyama A."/>
            <person name="Inagaki F."/>
            <person name="Takami H."/>
        </authorList>
    </citation>
    <scope>NUCLEOTIDE SEQUENCE</scope>
    <source>
        <strain evidence="1">Expedition CK06-06</strain>
    </source>
</reference>
<accession>X1IXA4</accession>
<dbReference type="Pfam" id="PF13263">
    <property type="entry name" value="PHP_C"/>
    <property type="match status" value="1"/>
</dbReference>
<comment type="caution">
    <text evidence="1">The sequence shown here is derived from an EMBL/GenBank/DDBJ whole genome shotgun (WGS) entry which is preliminary data.</text>
</comment>
<evidence type="ECO:0008006" key="2">
    <source>
        <dbReference type="Google" id="ProtNLM"/>
    </source>
</evidence>
<dbReference type="SUPFAM" id="SSF89550">
    <property type="entry name" value="PHP domain-like"/>
    <property type="match status" value="1"/>
</dbReference>
<evidence type="ECO:0000313" key="1">
    <source>
        <dbReference type="EMBL" id="GAH86357.1"/>
    </source>
</evidence>
<sequence length="101" mass="11130">NIIEEIVEQIDIVEVLNSRYILGQSSAKALAFALKYGIAQSAGSDAHTHYEIGNAYVEMPEFNGRDDFLKALEKGKISGHRTTPLIHFASAWARLKKKLGG</sequence>
<organism evidence="1">
    <name type="scientific">marine sediment metagenome</name>
    <dbReference type="NCBI Taxonomy" id="412755"/>
    <lineage>
        <taxon>unclassified sequences</taxon>
        <taxon>metagenomes</taxon>
        <taxon>ecological metagenomes</taxon>
    </lineage>
</organism>